<evidence type="ECO:0000256" key="1">
    <source>
        <dbReference type="SAM" id="MobiDB-lite"/>
    </source>
</evidence>
<dbReference type="InterPro" id="IPR043151">
    <property type="entry name" value="BAH_sf"/>
</dbReference>
<keyword evidence="4" id="KW-1185">Reference proteome</keyword>
<dbReference type="EMBL" id="LVYI01000002">
    <property type="protein sequence ID" value="OAP63797.1"/>
    <property type="molecule type" value="Genomic_DNA"/>
</dbReference>
<proteinExistence type="predicted"/>
<accession>A0A178ZVQ9</accession>
<dbReference type="RefSeq" id="XP_018697164.1">
    <property type="nucleotide sequence ID" value="XM_018834540.1"/>
</dbReference>
<dbReference type="PANTHER" id="PTHR46364">
    <property type="entry name" value="OS08G0421900 PROTEIN"/>
    <property type="match status" value="1"/>
</dbReference>
<dbReference type="Gene3D" id="2.30.30.490">
    <property type="match status" value="1"/>
</dbReference>
<feature type="region of interest" description="Disordered" evidence="1">
    <location>
        <begin position="1"/>
        <end position="78"/>
    </location>
</feature>
<dbReference type="GO" id="GO:0003682">
    <property type="term" value="F:chromatin binding"/>
    <property type="evidence" value="ECO:0007669"/>
    <property type="project" value="InterPro"/>
</dbReference>
<dbReference type="PROSITE" id="PS51038">
    <property type="entry name" value="BAH"/>
    <property type="match status" value="1"/>
</dbReference>
<comment type="caution">
    <text evidence="3">The sequence shown here is derived from an EMBL/GenBank/DDBJ whole genome shotgun (WGS) entry which is preliminary data.</text>
</comment>
<gene>
    <name evidence="3" type="ORF">AYL99_03024</name>
</gene>
<evidence type="ECO:0000313" key="3">
    <source>
        <dbReference type="EMBL" id="OAP63797.1"/>
    </source>
</evidence>
<protein>
    <recommendedName>
        <fullName evidence="2">BAH domain-containing protein</fullName>
    </recommendedName>
</protein>
<dbReference type="AlphaFoldDB" id="A0A178ZVQ9"/>
<name>A0A178ZVQ9_9EURO</name>
<reference evidence="3 4" key="1">
    <citation type="submission" date="2016-04" db="EMBL/GenBank/DDBJ databases">
        <title>Draft genome of Fonsecaea erecta CBS 125763.</title>
        <authorList>
            <person name="Weiss V.A."/>
            <person name="Vicente V.A."/>
            <person name="Raittz R.T."/>
            <person name="Moreno L.F."/>
            <person name="De Souza E.M."/>
            <person name="Pedrosa F.O."/>
            <person name="Steffens M.B."/>
            <person name="Faoro H."/>
            <person name="Tadra-Sfeir M.Z."/>
            <person name="Najafzadeh M.J."/>
            <person name="Felipe M.S."/>
            <person name="Teixeira M."/>
            <person name="Sun J."/>
            <person name="Xi L."/>
            <person name="Gomes R."/>
            <person name="De Azevedo C.M."/>
            <person name="Salgado C.G."/>
            <person name="Da Silva M.B."/>
            <person name="Nascimento M.F."/>
            <person name="Queiroz-Telles F."/>
            <person name="Attili D.S."/>
            <person name="Gorbushina A."/>
        </authorList>
    </citation>
    <scope>NUCLEOTIDE SEQUENCE [LARGE SCALE GENOMIC DNA]</scope>
    <source>
        <strain evidence="3 4">CBS 125763</strain>
    </source>
</reference>
<evidence type="ECO:0000259" key="2">
    <source>
        <dbReference type="PROSITE" id="PS51038"/>
    </source>
</evidence>
<dbReference type="InterPro" id="IPR011011">
    <property type="entry name" value="Znf_FYVE_PHD"/>
</dbReference>
<dbReference type="GeneID" id="30007194"/>
<dbReference type="SUPFAM" id="SSF57903">
    <property type="entry name" value="FYVE/PHD zinc finger"/>
    <property type="match status" value="1"/>
</dbReference>
<feature type="domain" description="BAH" evidence="2">
    <location>
        <begin position="150"/>
        <end position="284"/>
    </location>
</feature>
<dbReference type="OrthoDB" id="10259622at2759"/>
<organism evidence="3 4">
    <name type="scientific">Fonsecaea erecta</name>
    <dbReference type="NCBI Taxonomy" id="1367422"/>
    <lineage>
        <taxon>Eukaryota</taxon>
        <taxon>Fungi</taxon>
        <taxon>Dikarya</taxon>
        <taxon>Ascomycota</taxon>
        <taxon>Pezizomycotina</taxon>
        <taxon>Eurotiomycetes</taxon>
        <taxon>Chaetothyriomycetidae</taxon>
        <taxon>Chaetothyriales</taxon>
        <taxon>Herpotrichiellaceae</taxon>
        <taxon>Fonsecaea</taxon>
    </lineage>
</organism>
<sequence>MASALESAEPMSPVSISETGNQSGSETDGFSTSSEETGAPTSSRVIGRKRKAGEMEGDCDTATQETSRGSGVISEGHDQDAGAAYGFTVTCPISWRQRQTIKSDSGHQLYVDHPLGLKSLRIEFLVEPGAKWTRLSRFKSGVYANGATDYTFCVNDYVLVNRHTPPRRPLPEGVTDEEELQWLKDNFWVALIAGFHSLERKTAFVRLWWLYWPEELPMGRQPYHGRRELLMSNKADIVEMTTISNLASVCRWEERDEREIGLLNAELFWRQTYNLNVQQRSLRALSKLKRHCVCKGYDNPDREMYVCSGCGLGNHEACLIAAMEQRAWQRFKEGTLTHENPEEHDSSNQKTRKPSNGAKPWAGKLEGKISRTQRFAVDIQSTDYAVELYHHAATIQQLVPQSKQSANGPFQPVVWNMNLDCLRCGAPLNERPV</sequence>
<dbReference type="Proteomes" id="UP000078343">
    <property type="component" value="Unassembled WGS sequence"/>
</dbReference>
<dbReference type="STRING" id="1367422.A0A178ZVQ9"/>
<evidence type="ECO:0000313" key="4">
    <source>
        <dbReference type="Proteomes" id="UP000078343"/>
    </source>
</evidence>
<dbReference type="InterPro" id="IPR001025">
    <property type="entry name" value="BAH_dom"/>
</dbReference>
<feature type="compositionally biased region" description="Polar residues" evidence="1">
    <location>
        <begin position="14"/>
        <end position="44"/>
    </location>
</feature>
<feature type="compositionally biased region" description="Basic and acidic residues" evidence="1">
    <location>
        <begin position="336"/>
        <end position="347"/>
    </location>
</feature>
<feature type="region of interest" description="Disordered" evidence="1">
    <location>
        <begin position="336"/>
        <end position="363"/>
    </location>
</feature>
<dbReference type="CDD" id="cd04370">
    <property type="entry name" value="BAH"/>
    <property type="match status" value="1"/>
</dbReference>